<dbReference type="PROSITE" id="PS00028">
    <property type="entry name" value="ZINC_FINGER_C2H2_1"/>
    <property type="match status" value="18"/>
</dbReference>
<dbReference type="GO" id="GO:0000977">
    <property type="term" value="F:RNA polymerase II transcription regulatory region sequence-specific DNA binding"/>
    <property type="evidence" value="ECO:0007669"/>
    <property type="project" value="TreeGrafter"/>
</dbReference>
<organism evidence="8 9">
    <name type="scientific">Hermetia illucens</name>
    <name type="common">Black soldier fly</name>
    <dbReference type="NCBI Taxonomy" id="343691"/>
    <lineage>
        <taxon>Eukaryota</taxon>
        <taxon>Metazoa</taxon>
        <taxon>Ecdysozoa</taxon>
        <taxon>Arthropoda</taxon>
        <taxon>Hexapoda</taxon>
        <taxon>Insecta</taxon>
        <taxon>Pterygota</taxon>
        <taxon>Neoptera</taxon>
        <taxon>Endopterygota</taxon>
        <taxon>Diptera</taxon>
        <taxon>Brachycera</taxon>
        <taxon>Stratiomyomorpha</taxon>
        <taxon>Stratiomyidae</taxon>
        <taxon>Hermetiinae</taxon>
        <taxon>Hermetia</taxon>
    </lineage>
</organism>
<dbReference type="OrthoDB" id="7728048at2759"/>
<dbReference type="Proteomes" id="UP000594454">
    <property type="component" value="Chromosome 2"/>
</dbReference>
<dbReference type="PANTHER" id="PTHR24379">
    <property type="entry name" value="KRAB AND ZINC FINGER DOMAIN-CONTAINING"/>
    <property type="match status" value="1"/>
</dbReference>
<feature type="domain" description="C2H2-type" evidence="7">
    <location>
        <begin position="1043"/>
        <end position="1070"/>
    </location>
</feature>
<dbReference type="EMBL" id="LR899010">
    <property type="protein sequence ID" value="CAD7080463.1"/>
    <property type="molecule type" value="Genomic_DNA"/>
</dbReference>
<protein>
    <recommendedName>
        <fullName evidence="7">C2H2-type domain-containing protein</fullName>
    </recommendedName>
</protein>
<proteinExistence type="predicted"/>
<evidence type="ECO:0000256" key="3">
    <source>
        <dbReference type="ARBA" id="ARBA00022771"/>
    </source>
</evidence>
<dbReference type="SMART" id="SM00355">
    <property type="entry name" value="ZnF_C2H2"/>
    <property type="match status" value="20"/>
</dbReference>
<gene>
    <name evidence="8" type="ORF">HERILL_LOCUS3616</name>
</gene>
<dbReference type="InterPro" id="IPR036236">
    <property type="entry name" value="Znf_C2H2_sf"/>
</dbReference>
<feature type="compositionally biased region" description="Low complexity" evidence="6">
    <location>
        <begin position="432"/>
        <end position="442"/>
    </location>
</feature>
<feature type="region of interest" description="Disordered" evidence="6">
    <location>
        <begin position="232"/>
        <end position="281"/>
    </location>
</feature>
<evidence type="ECO:0000256" key="6">
    <source>
        <dbReference type="SAM" id="MobiDB-lite"/>
    </source>
</evidence>
<feature type="domain" description="C2H2-type" evidence="7">
    <location>
        <begin position="1005"/>
        <end position="1033"/>
    </location>
</feature>
<feature type="domain" description="C2H2-type" evidence="7">
    <location>
        <begin position="808"/>
        <end position="832"/>
    </location>
</feature>
<feature type="domain" description="C2H2-type" evidence="7">
    <location>
        <begin position="1072"/>
        <end position="1099"/>
    </location>
</feature>
<evidence type="ECO:0000256" key="4">
    <source>
        <dbReference type="ARBA" id="ARBA00022833"/>
    </source>
</evidence>
<feature type="region of interest" description="Disordered" evidence="6">
    <location>
        <begin position="409"/>
        <end position="484"/>
    </location>
</feature>
<feature type="domain" description="C2H2-type" evidence="7">
    <location>
        <begin position="359"/>
        <end position="386"/>
    </location>
</feature>
<keyword evidence="4" id="KW-0862">Zinc</keyword>
<reference evidence="8 9" key="1">
    <citation type="submission" date="2020-11" db="EMBL/GenBank/DDBJ databases">
        <authorList>
            <person name="Wallbank WR R."/>
            <person name="Pardo Diaz C."/>
            <person name="Kozak K."/>
            <person name="Martin S."/>
            <person name="Jiggins C."/>
            <person name="Moest M."/>
            <person name="Warren A I."/>
            <person name="Generalovic N T."/>
            <person name="Byers J.R.P. K."/>
            <person name="Montejo-Kovacevich G."/>
            <person name="Yen C E."/>
        </authorList>
    </citation>
    <scope>NUCLEOTIDE SEQUENCE [LARGE SCALE GENOMIC DNA]</scope>
</reference>
<keyword evidence="1" id="KW-0479">Metal-binding</keyword>
<dbReference type="Gene3D" id="3.30.160.60">
    <property type="entry name" value="Classic Zinc Finger"/>
    <property type="match status" value="9"/>
</dbReference>
<feature type="domain" description="C2H2-type" evidence="7">
    <location>
        <begin position="916"/>
        <end position="943"/>
    </location>
</feature>
<feature type="compositionally biased region" description="Polar residues" evidence="6">
    <location>
        <begin position="251"/>
        <end position="261"/>
    </location>
</feature>
<dbReference type="SUPFAM" id="SSF57667">
    <property type="entry name" value="beta-beta-alpha zinc fingers"/>
    <property type="match status" value="3"/>
</dbReference>
<sequence>MDLMSLLNSKPHLDLQSGGGILRGLLEQNRVPSGCTDSLDSIDQKTKYGRVLILANGEYTVACNACNGRFDTVESLSDHLKTVHWDYYVRRDGWIKTTNRKEPIGKRFNVKYQECIPADISAHGASDHPLSKESFTNVRQNVVTKANRKVNKKPTVVVTAEPKYDEKRLFCITCDRQLTSRRNFTRHKYYHKECFRKHGAHLTCDIQEDVSTGIAIKDELDFGDYEIQDSAYNEGSVETSDNDDNTERGQTDSNDSLNPLSRNHENLSKNSCSADVMREPTGTTNVKLEAVDPDEEMELREDSIPTNRFPPKGIFNSHELRDNRKIRVNYSAIDKLRFSPEKEVKFVFSENPKFDDENHFCITCNRGFASRGSLGRHKGLHTKQIIERQGNLSKDTIRCNDDDVEHVKGDANSSLDSHYFSDNSSQSSYEKTQSQTSTITDTQKGEELTGGRTVRVELTSPDRSNESNGQYRTKDADQKLKPNSGKPIVFTLEPQFNEENKFCITCNLQLDSKKAFKVHKHGHNAKIRIWKIANGILPKAAISCELCSNLFRSEAGLRKHVVKHHGDEIPPSLRDDPTYLQCRFCFKEFEKPTERYEHERSHGRDEKRYQCSQCPKSFVNRFKRTIHESLHRENRWKPKVQVKMVFSESPKFDDKKGICITCNHKFTSRQNYNVHKRRHRIIIREKQGIVQKIATYCELCSREFKTEDGLRRHVVPNHGDKIPMFLKNDPTYLQCKFCFKEFEKPTERYLHEKNHPKVEMPYQCRLCPQLFRKLCNRKHHELSHKADEKQPGEQPSFVFSENPKFDDEKCFCITCNRQFVSRARLHRHKRTHKMKIRLKQDTLPPKVITDCEFCSRHYKTEDGLRRHLVTDHGDNIPSSFRDDPTYLQCKFCFKEFEKPTDRHRHEESHPRKERSYKCPHCPQFFMTLYNRKTHEVTHKGGGRKPAEKIVYSDNPEFDGKNCFCITCNREFTSKISFNNHKRKHRIEIGIRQGTLPKATLPKALFRCEFCSKTFKSNIGLREHILPNHGDAIPTFLKDDPTYLMCRFCHKQFEKPTERYSHEKIHENEEKPFKCSTCSRVFSRNTERKEHETVHSQDRPFPCPHCLYSAKIRARLNRHILRVHSGKKSTRCKIPGNSESHELRTNSEEEQFETNTSIGVNGELSSQLNTTRKAASVQLEEATNDKTSFSEDISNNKYFV</sequence>
<feature type="domain" description="C2H2-type" evidence="7">
    <location>
        <begin position="887"/>
        <end position="914"/>
    </location>
</feature>
<evidence type="ECO:0000313" key="8">
    <source>
        <dbReference type="EMBL" id="CAD7080463.1"/>
    </source>
</evidence>
<evidence type="ECO:0000256" key="1">
    <source>
        <dbReference type="ARBA" id="ARBA00022723"/>
    </source>
</evidence>
<dbReference type="GO" id="GO:0008270">
    <property type="term" value="F:zinc ion binding"/>
    <property type="evidence" value="ECO:0007669"/>
    <property type="project" value="UniProtKB-KW"/>
</dbReference>
<feature type="domain" description="C2H2-type" evidence="7">
    <location>
        <begin position="609"/>
        <end position="636"/>
    </location>
</feature>
<keyword evidence="3 5" id="KW-0863">Zinc-finger</keyword>
<evidence type="ECO:0000256" key="5">
    <source>
        <dbReference type="PROSITE-ProRule" id="PRU00042"/>
    </source>
</evidence>
<feature type="domain" description="C2H2-type" evidence="7">
    <location>
        <begin position="542"/>
        <end position="570"/>
    </location>
</feature>
<feature type="domain" description="C2H2-type" evidence="7">
    <location>
        <begin position="695"/>
        <end position="723"/>
    </location>
</feature>
<name>A0A7R8YPB6_HERIL</name>
<dbReference type="PANTHER" id="PTHR24379:SF121">
    <property type="entry name" value="C2H2-TYPE DOMAIN-CONTAINING PROTEIN"/>
    <property type="match status" value="1"/>
</dbReference>
<evidence type="ECO:0000256" key="2">
    <source>
        <dbReference type="ARBA" id="ARBA00022737"/>
    </source>
</evidence>
<feature type="domain" description="C2H2-type" evidence="7">
    <location>
        <begin position="849"/>
        <end position="877"/>
    </location>
</feature>
<feature type="domain" description="C2H2-type" evidence="7">
    <location>
        <begin position="762"/>
        <end position="789"/>
    </location>
</feature>
<feature type="domain" description="C2H2-type" evidence="7">
    <location>
        <begin position="61"/>
        <end position="84"/>
    </location>
</feature>
<dbReference type="AlphaFoldDB" id="A0A7R8YPB6"/>
<evidence type="ECO:0000259" key="7">
    <source>
        <dbReference type="PROSITE" id="PS50157"/>
    </source>
</evidence>
<feature type="domain" description="C2H2-type" evidence="7">
    <location>
        <begin position="580"/>
        <end position="607"/>
    </location>
</feature>
<feature type="domain" description="C2H2-type" evidence="7">
    <location>
        <begin position="1100"/>
        <end position="1128"/>
    </location>
</feature>
<dbReference type="OMA" id="KFCFKEF"/>
<dbReference type="InParanoid" id="A0A7R8YPB6"/>
<keyword evidence="2" id="KW-0677">Repeat</keyword>
<dbReference type="GO" id="GO:0005634">
    <property type="term" value="C:nucleus"/>
    <property type="evidence" value="ECO:0007669"/>
    <property type="project" value="TreeGrafter"/>
</dbReference>
<evidence type="ECO:0000313" key="9">
    <source>
        <dbReference type="Proteomes" id="UP000594454"/>
    </source>
</evidence>
<dbReference type="InterPro" id="IPR013087">
    <property type="entry name" value="Znf_C2H2_type"/>
</dbReference>
<feature type="compositionally biased region" description="Polar residues" evidence="6">
    <location>
        <begin position="411"/>
        <end position="431"/>
    </location>
</feature>
<dbReference type="GO" id="GO:0000981">
    <property type="term" value="F:DNA-binding transcription factor activity, RNA polymerase II-specific"/>
    <property type="evidence" value="ECO:0007669"/>
    <property type="project" value="TreeGrafter"/>
</dbReference>
<accession>A0A7R8YPB6</accession>
<dbReference type="PROSITE" id="PS50157">
    <property type="entry name" value="ZINC_FINGER_C2H2_2"/>
    <property type="match status" value="15"/>
</dbReference>
<keyword evidence="9" id="KW-1185">Reference proteome</keyword>